<evidence type="ECO:0008006" key="4">
    <source>
        <dbReference type="Google" id="ProtNLM"/>
    </source>
</evidence>
<keyword evidence="3" id="KW-1185">Reference proteome</keyword>
<gene>
    <name evidence="2" type="ORF">GCM10009843_12330</name>
</gene>
<reference evidence="2 3" key="1">
    <citation type="journal article" date="2019" name="Int. J. Syst. Evol. Microbiol.">
        <title>The Global Catalogue of Microorganisms (GCM) 10K type strain sequencing project: providing services to taxonomists for standard genome sequencing and annotation.</title>
        <authorList>
            <consortium name="The Broad Institute Genomics Platform"/>
            <consortium name="The Broad Institute Genome Sequencing Center for Infectious Disease"/>
            <person name="Wu L."/>
            <person name="Ma J."/>
        </authorList>
    </citation>
    <scope>NUCLEOTIDE SEQUENCE [LARGE SCALE GENOMIC DNA]</scope>
    <source>
        <strain evidence="2 3">JCM 16021</strain>
    </source>
</reference>
<accession>A0ABN2XZW1</accession>
<feature type="chain" id="PRO_5045789401" description="LppP/LprE family lipoprotein" evidence="1">
    <location>
        <begin position="43"/>
        <end position="173"/>
    </location>
</feature>
<evidence type="ECO:0000313" key="2">
    <source>
        <dbReference type="EMBL" id="GAA2119529.1"/>
    </source>
</evidence>
<organism evidence="2 3">
    <name type="scientific">Nocardioides bigeumensis</name>
    <dbReference type="NCBI Taxonomy" id="433657"/>
    <lineage>
        <taxon>Bacteria</taxon>
        <taxon>Bacillati</taxon>
        <taxon>Actinomycetota</taxon>
        <taxon>Actinomycetes</taxon>
        <taxon>Propionibacteriales</taxon>
        <taxon>Nocardioidaceae</taxon>
        <taxon>Nocardioides</taxon>
    </lineage>
</organism>
<comment type="caution">
    <text evidence="2">The sequence shown here is derived from an EMBL/GenBank/DDBJ whole genome shotgun (WGS) entry which is preliminary data.</text>
</comment>
<protein>
    <recommendedName>
        <fullName evidence="4">LppP/LprE family lipoprotein</fullName>
    </recommendedName>
</protein>
<sequence length="173" mass="17963">MVKQEAPVRASNSGGISRRTVTRGMAWSVPVVAVATATPAFAGTVSGDVTLVYGGGCKVPGNSCKEPEPGTWRKGYAFKFLATSNLGCATEVFIDDITTTGPELSFEGSISVPANATNFAILANFLSDNSANLSFDVTVTYHFEDCDGDASGQKQVTFTVPATPPDCGCPPVL</sequence>
<keyword evidence="1" id="KW-0732">Signal</keyword>
<dbReference type="RefSeq" id="WP_344302793.1">
    <property type="nucleotide sequence ID" value="NZ_BAAAQQ010000003.1"/>
</dbReference>
<dbReference type="EMBL" id="BAAAQQ010000003">
    <property type="protein sequence ID" value="GAA2119529.1"/>
    <property type="molecule type" value="Genomic_DNA"/>
</dbReference>
<feature type="signal peptide" evidence="1">
    <location>
        <begin position="1"/>
        <end position="42"/>
    </location>
</feature>
<dbReference type="Proteomes" id="UP001500575">
    <property type="component" value="Unassembled WGS sequence"/>
</dbReference>
<name>A0ABN2XZW1_9ACTN</name>
<evidence type="ECO:0000313" key="3">
    <source>
        <dbReference type="Proteomes" id="UP001500575"/>
    </source>
</evidence>
<proteinExistence type="predicted"/>
<evidence type="ECO:0000256" key="1">
    <source>
        <dbReference type="SAM" id="SignalP"/>
    </source>
</evidence>